<dbReference type="RefSeq" id="WP_120462796.1">
    <property type="nucleotide sequence ID" value="NZ_BMIW01000001.1"/>
</dbReference>
<protein>
    <recommendedName>
        <fullName evidence="4">Non-ribosomal peptide synthetase module</fullName>
    </recommendedName>
</protein>
<keyword evidence="1" id="KW-0472">Membrane</keyword>
<evidence type="ECO:0000313" key="2">
    <source>
        <dbReference type="EMBL" id="GGF84154.1"/>
    </source>
</evidence>
<evidence type="ECO:0008006" key="4">
    <source>
        <dbReference type="Google" id="ProtNLM"/>
    </source>
</evidence>
<sequence length="258" mass="30209">MAFTYSNETVMQAFRLYSQLAMNGMAEKERLQEYMADDEVRGLVDQFASEVDCAVIAAGDELHLIPLVRLSPFHVSNEHMKKTYLRASAVNADLYLMYLAMIVFIGAFYDSYQSLEPTRNFLPLDEWAVLVQERIESLKEHDEEELKRYESEFSYNWSAIIEKWDTMDDIKETAKRQTGNTISRLSFLDTVRRFLLEQRLAEEVGTGELGLTEKTKVIVQRYFMELEYNRGILNFLYSLDERENRSEEEARHAVDLEN</sequence>
<evidence type="ECO:0000313" key="3">
    <source>
        <dbReference type="Proteomes" id="UP000608420"/>
    </source>
</evidence>
<dbReference type="Proteomes" id="UP000608420">
    <property type="component" value="Unassembled WGS sequence"/>
</dbReference>
<reference evidence="3" key="1">
    <citation type="journal article" date="2019" name="Int. J. Syst. Evol. Microbiol.">
        <title>The Global Catalogue of Microorganisms (GCM) 10K type strain sequencing project: providing services to taxonomists for standard genome sequencing and annotation.</title>
        <authorList>
            <consortium name="The Broad Institute Genomics Platform"/>
            <consortium name="The Broad Institute Genome Sequencing Center for Infectious Disease"/>
            <person name="Wu L."/>
            <person name="Ma J."/>
        </authorList>
    </citation>
    <scope>NUCLEOTIDE SEQUENCE [LARGE SCALE GENOMIC DNA]</scope>
    <source>
        <strain evidence="3">CGMCC 1.15420</strain>
    </source>
</reference>
<organism evidence="2 3">
    <name type="scientific">Paenibacillus aceti</name>
    <dbReference type="NCBI Taxonomy" id="1820010"/>
    <lineage>
        <taxon>Bacteria</taxon>
        <taxon>Bacillati</taxon>
        <taxon>Bacillota</taxon>
        <taxon>Bacilli</taxon>
        <taxon>Bacillales</taxon>
        <taxon>Paenibacillaceae</taxon>
        <taxon>Paenibacillus</taxon>
    </lineage>
</organism>
<keyword evidence="1" id="KW-1133">Transmembrane helix</keyword>
<keyword evidence="1" id="KW-0812">Transmembrane</keyword>
<name>A0ABQ1VNG3_9BACL</name>
<comment type="caution">
    <text evidence="2">The sequence shown here is derived from an EMBL/GenBank/DDBJ whole genome shotgun (WGS) entry which is preliminary data.</text>
</comment>
<gene>
    <name evidence="2" type="ORF">GCM10010913_02000</name>
</gene>
<dbReference type="InterPro" id="IPR045707">
    <property type="entry name" value="DUF6063"/>
</dbReference>
<dbReference type="EMBL" id="BMIW01000001">
    <property type="protein sequence ID" value="GGF84154.1"/>
    <property type="molecule type" value="Genomic_DNA"/>
</dbReference>
<dbReference type="Pfam" id="PF19539">
    <property type="entry name" value="DUF6063"/>
    <property type="match status" value="1"/>
</dbReference>
<proteinExistence type="predicted"/>
<keyword evidence="3" id="KW-1185">Reference proteome</keyword>
<accession>A0ABQ1VNG3</accession>
<feature type="transmembrane region" description="Helical" evidence="1">
    <location>
        <begin position="90"/>
        <end position="109"/>
    </location>
</feature>
<evidence type="ECO:0000256" key="1">
    <source>
        <dbReference type="SAM" id="Phobius"/>
    </source>
</evidence>